<dbReference type="Proteomes" id="UP000070344">
    <property type="component" value="Unassembled WGS sequence"/>
</dbReference>
<organism evidence="1 2">
    <name type="scientific">candidate division MSBL1 archaeon SCGC-AAA259O05</name>
    <dbReference type="NCBI Taxonomy" id="1698271"/>
    <lineage>
        <taxon>Archaea</taxon>
        <taxon>Methanobacteriati</taxon>
        <taxon>Methanobacteriota</taxon>
        <taxon>candidate division MSBL1</taxon>
    </lineage>
</organism>
<gene>
    <name evidence="1" type="ORF">AKJ41_02725</name>
</gene>
<keyword evidence="2" id="KW-1185">Reference proteome</keyword>
<dbReference type="AlphaFoldDB" id="A0A133V3T2"/>
<reference evidence="1 2" key="1">
    <citation type="journal article" date="2016" name="Sci. Rep.">
        <title>Metabolic traits of an uncultured archaeal lineage -MSBL1- from brine pools of the Red Sea.</title>
        <authorList>
            <person name="Mwirichia R."/>
            <person name="Alam I."/>
            <person name="Rashid M."/>
            <person name="Vinu M."/>
            <person name="Ba-Alawi W."/>
            <person name="Anthony Kamau A."/>
            <person name="Kamanda Ngugi D."/>
            <person name="Goker M."/>
            <person name="Klenk H.P."/>
            <person name="Bajic V."/>
            <person name="Stingl U."/>
        </authorList>
    </citation>
    <scope>NUCLEOTIDE SEQUENCE [LARGE SCALE GENOMIC DNA]</scope>
    <source>
        <strain evidence="1">SCGC-AAA259O05</strain>
    </source>
</reference>
<sequence>MEEKINDWWKKENETPVLMINATEVYKSRHPLTRSSKTEKSEQDTNINKFWFDLQLRIKSFAEGLQYTYYGSEAYPYFFVDFGPGLLAGFLGGELKFDFKSMWIESSLEDYDEMKKLELDKNSYYWKKVEEMTELALERCDDKFLVSITDIGGIMDVLSGMRGSNQFLRDLVQRPQQVKEALEKIKDAWFETFEYFSDRLLSEQECMVAWNGIYSEKPTYTPQNDMSCMISPERFREFSLGNIEEITKRIERTVYHLDGPGALRHLDDILSLEDLNAVQWVPGAGAPGGNARSQDSEYAIEPGLMHWIDYLKKIQDAGKSLELWVNPNDVKPLMEELDPEGLLMKVDCKTEREAKKLERKGGKLP</sequence>
<evidence type="ECO:0000313" key="1">
    <source>
        <dbReference type="EMBL" id="KXB01104.1"/>
    </source>
</evidence>
<dbReference type="EMBL" id="LHXV01000026">
    <property type="protein sequence ID" value="KXB01104.1"/>
    <property type="molecule type" value="Genomic_DNA"/>
</dbReference>
<proteinExistence type="predicted"/>
<comment type="caution">
    <text evidence="1">The sequence shown here is derived from an EMBL/GenBank/DDBJ whole genome shotgun (WGS) entry which is preliminary data.</text>
</comment>
<protein>
    <submittedName>
        <fullName evidence="1">Uncharacterized protein</fullName>
    </submittedName>
</protein>
<dbReference type="Gene3D" id="3.20.20.210">
    <property type="match status" value="1"/>
</dbReference>
<dbReference type="SUPFAM" id="SSF51726">
    <property type="entry name" value="UROD/MetE-like"/>
    <property type="match status" value="1"/>
</dbReference>
<name>A0A133V3T2_9EURY</name>
<accession>A0A133V3T2</accession>
<evidence type="ECO:0000313" key="2">
    <source>
        <dbReference type="Proteomes" id="UP000070344"/>
    </source>
</evidence>
<dbReference type="InterPro" id="IPR038071">
    <property type="entry name" value="UROD/MetE-like_sf"/>
</dbReference>